<evidence type="ECO:0000256" key="4">
    <source>
        <dbReference type="ARBA" id="ARBA00022989"/>
    </source>
</evidence>
<protein>
    <recommendedName>
        <fullName evidence="10">G-protein coupled receptors family 1 profile domain-containing protein</fullName>
    </recommendedName>
</protein>
<dbReference type="PROSITE" id="PS50262">
    <property type="entry name" value="G_PROTEIN_RECEP_F1_2"/>
    <property type="match status" value="1"/>
</dbReference>
<comment type="similarity">
    <text evidence="2">Belongs to the G-protein coupled receptor 1 family.</text>
</comment>
<dbReference type="InterPro" id="IPR017452">
    <property type="entry name" value="GPCR_Rhodpsn_7TM"/>
</dbReference>
<name>A0ABD2MNP0_9CUCU</name>
<dbReference type="EMBL" id="JABFTP020000021">
    <property type="protein sequence ID" value="KAL3268014.1"/>
    <property type="molecule type" value="Genomic_DNA"/>
</dbReference>
<dbReference type="GO" id="GO:0016020">
    <property type="term" value="C:membrane"/>
    <property type="evidence" value="ECO:0007669"/>
    <property type="project" value="UniProtKB-SubCell"/>
</dbReference>
<feature type="transmembrane region" description="Helical" evidence="9">
    <location>
        <begin position="80"/>
        <end position="103"/>
    </location>
</feature>
<sequence length="169" mass="19416">VVYLRISYKLRYRFDRGFTSEESTQNNRRELRGRRLHRTNILLSAISLIFCISWMPLNLFNLIADLYSGEINFTSQTMVVVYAMCHLMGMSSACSNPVLYGCLNENFMKEFKDILRISSRTTEGGEAMSLRRQSKKASRRDGKADFATVATDYQQCNTVSTEMSILTKC</sequence>
<dbReference type="AlphaFoldDB" id="A0ABD2MNP0"/>
<evidence type="ECO:0000313" key="11">
    <source>
        <dbReference type="EMBL" id="KAL3268014.1"/>
    </source>
</evidence>
<dbReference type="GO" id="GO:0004930">
    <property type="term" value="F:G protein-coupled receptor activity"/>
    <property type="evidence" value="ECO:0007669"/>
    <property type="project" value="UniProtKB-KW"/>
</dbReference>
<comment type="caution">
    <text evidence="11">The sequence shown here is derived from an EMBL/GenBank/DDBJ whole genome shotgun (WGS) entry which is preliminary data.</text>
</comment>
<feature type="transmembrane region" description="Helical" evidence="9">
    <location>
        <begin position="41"/>
        <end position="60"/>
    </location>
</feature>
<accession>A0ABD2MNP0</accession>
<keyword evidence="4 9" id="KW-1133">Transmembrane helix</keyword>
<keyword evidence="5" id="KW-0297">G-protein coupled receptor</keyword>
<evidence type="ECO:0000256" key="2">
    <source>
        <dbReference type="ARBA" id="ARBA00010663"/>
    </source>
</evidence>
<comment type="subcellular location">
    <subcellularLocation>
        <location evidence="1">Membrane</location>
        <topology evidence="1">Multi-pass membrane protein</topology>
    </subcellularLocation>
</comment>
<feature type="domain" description="G-protein coupled receptors family 1 profile" evidence="10">
    <location>
        <begin position="1"/>
        <end position="100"/>
    </location>
</feature>
<keyword evidence="7" id="KW-0675">Receptor</keyword>
<dbReference type="Gene3D" id="1.20.1070.10">
    <property type="entry name" value="Rhodopsin 7-helix transmembrane proteins"/>
    <property type="match status" value="1"/>
</dbReference>
<evidence type="ECO:0000313" key="12">
    <source>
        <dbReference type="Proteomes" id="UP001516400"/>
    </source>
</evidence>
<dbReference type="PANTHER" id="PTHR24235:SF30">
    <property type="entry name" value="NEUROPEPTIDE F RECEPTOR"/>
    <property type="match status" value="1"/>
</dbReference>
<dbReference type="SUPFAM" id="SSF81321">
    <property type="entry name" value="Family A G protein-coupled receptor-like"/>
    <property type="match status" value="1"/>
</dbReference>
<proteinExistence type="inferred from homology"/>
<keyword evidence="8" id="KW-0807">Transducer</keyword>
<evidence type="ECO:0000256" key="9">
    <source>
        <dbReference type="SAM" id="Phobius"/>
    </source>
</evidence>
<evidence type="ECO:0000256" key="6">
    <source>
        <dbReference type="ARBA" id="ARBA00023136"/>
    </source>
</evidence>
<dbReference type="Proteomes" id="UP001516400">
    <property type="component" value="Unassembled WGS sequence"/>
</dbReference>
<dbReference type="PANTHER" id="PTHR24235">
    <property type="entry name" value="NEUROPEPTIDE Y RECEPTOR"/>
    <property type="match status" value="1"/>
</dbReference>
<evidence type="ECO:0000259" key="10">
    <source>
        <dbReference type="PROSITE" id="PS50262"/>
    </source>
</evidence>
<evidence type="ECO:0000256" key="8">
    <source>
        <dbReference type="ARBA" id="ARBA00023224"/>
    </source>
</evidence>
<evidence type="ECO:0000256" key="5">
    <source>
        <dbReference type="ARBA" id="ARBA00023040"/>
    </source>
</evidence>
<dbReference type="InterPro" id="IPR000276">
    <property type="entry name" value="GPCR_Rhodpsn"/>
</dbReference>
<evidence type="ECO:0000256" key="7">
    <source>
        <dbReference type="ARBA" id="ARBA00023170"/>
    </source>
</evidence>
<reference evidence="11 12" key="1">
    <citation type="journal article" date="2021" name="BMC Biol.">
        <title>Horizontally acquired antibacterial genes associated with adaptive radiation of ladybird beetles.</title>
        <authorList>
            <person name="Li H.S."/>
            <person name="Tang X.F."/>
            <person name="Huang Y.H."/>
            <person name="Xu Z.Y."/>
            <person name="Chen M.L."/>
            <person name="Du X.Y."/>
            <person name="Qiu B.Y."/>
            <person name="Chen P.T."/>
            <person name="Zhang W."/>
            <person name="Slipinski A."/>
            <person name="Escalona H.E."/>
            <person name="Waterhouse R.M."/>
            <person name="Zwick A."/>
            <person name="Pang H."/>
        </authorList>
    </citation>
    <scope>NUCLEOTIDE SEQUENCE [LARGE SCALE GENOMIC DNA]</scope>
    <source>
        <strain evidence="11">SYSU2018</strain>
    </source>
</reference>
<keyword evidence="3 9" id="KW-0812">Transmembrane</keyword>
<evidence type="ECO:0000256" key="1">
    <source>
        <dbReference type="ARBA" id="ARBA00004141"/>
    </source>
</evidence>
<evidence type="ECO:0000256" key="3">
    <source>
        <dbReference type="ARBA" id="ARBA00022692"/>
    </source>
</evidence>
<organism evidence="11 12">
    <name type="scientific">Cryptolaemus montrouzieri</name>
    <dbReference type="NCBI Taxonomy" id="559131"/>
    <lineage>
        <taxon>Eukaryota</taxon>
        <taxon>Metazoa</taxon>
        <taxon>Ecdysozoa</taxon>
        <taxon>Arthropoda</taxon>
        <taxon>Hexapoda</taxon>
        <taxon>Insecta</taxon>
        <taxon>Pterygota</taxon>
        <taxon>Neoptera</taxon>
        <taxon>Endopterygota</taxon>
        <taxon>Coleoptera</taxon>
        <taxon>Polyphaga</taxon>
        <taxon>Cucujiformia</taxon>
        <taxon>Coccinelloidea</taxon>
        <taxon>Coccinellidae</taxon>
        <taxon>Scymninae</taxon>
        <taxon>Scymnini</taxon>
        <taxon>Cryptolaemus</taxon>
    </lineage>
</organism>
<feature type="non-terminal residue" evidence="11">
    <location>
        <position position="1"/>
    </location>
</feature>
<gene>
    <name evidence="11" type="ORF">HHI36_007147</name>
</gene>
<keyword evidence="6 9" id="KW-0472">Membrane</keyword>
<dbReference type="PRINTS" id="PR00237">
    <property type="entry name" value="GPCRRHODOPSN"/>
</dbReference>
<dbReference type="Pfam" id="PF00001">
    <property type="entry name" value="7tm_1"/>
    <property type="match status" value="1"/>
</dbReference>
<keyword evidence="12" id="KW-1185">Reference proteome</keyword>